<keyword evidence="2" id="KW-1185">Reference proteome</keyword>
<evidence type="ECO:0000313" key="1">
    <source>
        <dbReference type="EMBL" id="MCQ8894979.1"/>
    </source>
</evidence>
<reference evidence="1 2" key="1">
    <citation type="submission" date="2022-07" db="EMBL/GenBank/DDBJ databases">
        <authorList>
            <person name="Xamxidin M."/>
            <person name="Wu M."/>
        </authorList>
    </citation>
    <scope>NUCLEOTIDE SEQUENCE [LARGE SCALE GENOMIC DNA]</scope>
    <source>
        <strain evidence="1 2">NBRC 111650</strain>
    </source>
</reference>
<organism evidence="1 2">
    <name type="scientific">Limnobacter humi</name>
    <dbReference type="NCBI Taxonomy" id="1778671"/>
    <lineage>
        <taxon>Bacteria</taxon>
        <taxon>Pseudomonadati</taxon>
        <taxon>Pseudomonadota</taxon>
        <taxon>Betaproteobacteria</taxon>
        <taxon>Burkholderiales</taxon>
        <taxon>Burkholderiaceae</taxon>
        <taxon>Limnobacter</taxon>
    </lineage>
</organism>
<name>A0ABT1WBT7_9BURK</name>
<accession>A0ABT1WBT7</accession>
<evidence type="ECO:0000313" key="2">
    <source>
        <dbReference type="Proteomes" id="UP001204142"/>
    </source>
</evidence>
<gene>
    <name evidence="1" type="ORF">NQT62_00820</name>
</gene>
<dbReference type="EMBL" id="JANIGO010000001">
    <property type="protein sequence ID" value="MCQ8894979.1"/>
    <property type="molecule type" value="Genomic_DNA"/>
</dbReference>
<protein>
    <submittedName>
        <fullName evidence="1">Uncharacterized protein</fullName>
    </submittedName>
</protein>
<dbReference type="Proteomes" id="UP001204142">
    <property type="component" value="Unassembled WGS sequence"/>
</dbReference>
<comment type="caution">
    <text evidence="1">The sequence shown here is derived from an EMBL/GenBank/DDBJ whole genome shotgun (WGS) entry which is preliminary data.</text>
</comment>
<dbReference type="RefSeq" id="WP_256762632.1">
    <property type="nucleotide sequence ID" value="NZ_JANIGO010000001.1"/>
</dbReference>
<sequence>MSTAVHPQQAKSLGRWQWGVQNRNTQTLWFSRSSSLATALKPLKAVVPAVPNPPIPHSSPTEPKYPTLPDNHTLDKMILDRVLTHGTSLQALCDFDPVQYIHRRAQGPSTPGELAVWSAFMTALAMPAGGEWLRSKGVRHLPHDEHQIRWLENLAKACCAVSRSMGRFPDIVWQSELPVQQTDLAVQAANLALSRLCGQPSQPASADWVVNALRNGLDPDKQSAQFQRIERRLLKLGTWLKRAEQSRRWARAWPMAGKHPFNNLQWGLLGADRGGSKPITELPSQPGRAFSRGGLLSTLNHLVDNIQGASRLRWYGGGRAGLALQGLSIRLIQCLTGLLIRVKIKLSLHGIRQAGFEMAMPPYNMELLLISRRGTLFRTGVGIGAGPGIEPLDIHGGVELEALQSEVNHMEGIALRMPRIRGQESTLRERFKALLADLVNRPGGLSEPGDFLKYLLANYPELSISELGNYREKTHSHSAQLEATASLKCVVFELCCNLFARLRWTRRSRRELVDNTGAIRVHKKSRLHGLECAVGAKLEVKSPMNHSDPSMRLTNGTPWSADWTVGSASRSFRQDWVESDGLVHPMSFIEVEYQHVHDFVSSIQAHKATWISERAQQKQCSHAQAEQELNTFLNDCRNNRASNLTYAARAELRPHCVTQINRAKALLDLLANHHPALSQTLQQGINTVQHSPDSYRPTSFRVYHRQSNQRRCGLQIGLQLECIDQADGVHAHNRLM</sequence>
<proteinExistence type="predicted"/>